<dbReference type="OrthoDB" id="2556122at2759"/>
<dbReference type="AlphaFoldDB" id="A0A9W8DTR1"/>
<reference evidence="3" key="1">
    <citation type="submission" date="2022-07" db="EMBL/GenBank/DDBJ databases">
        <title>Phylogenomic reconstructions and comparative analyses of Kickxellomycotina fungi.</title>
        <authorList>
            <person name="Reynolds N.K."/>
            <person name="Stajich J.E."/>
            <person name="Barry K."/>
            <person name="Grigoriev I.V."/>
            <person name="Crous P."/>
            <person name="Smith M.E."/>
        </authorList>
    </citation>
    <scope>NUCLEOTIDE SEQUENCE</scope>
    <source>
        <strain evidence="3">RSA 861</strain>
    </source>
</reference>
<accession>A0A9W8DTR1</accession>
<gene>
    <name evidence="3" type="ORF">IWQ60_006396</name>
</gene>
<evidence type="ECO:0000313" key="3">
    <source>
        <dbReference type="EMBL" id="KAJ1922629.1"/>
    </source>
</evidence>
<feature type="domain" description="DSC E3 ubiquitin ligase complex subunit 3 C-terminal" evidence="2">
    <location>
        <begin position="122"/>
        <end position="176"/>
    </location>
</feature>
<dbReference type="InterPro" id="IPR045226">
    <property type="entry name" value="Dsc3"/>
</dbReference>
<comment type="caution">
    <text evidence="3">The sequence shown here is derived from an EMBL/GenBank/DDBJ whole genome shotgun (WGS) entry which is preliminary data.</text>
</comment>
<dbReference type="EMBL" id="JANBPT010000383">
    <property type="protein sequence ID" value="KAJ1922629.1"/>
    <property type="molecule type" value="Genomic_DNA"/>
</dbReference>
<keyword evidence="4" id="KW-1185">Reference proteome</keyword>
<evidence type="ECO:0000256" key="1">
    <source>
        <dbReference type="SAM" id="MobiDB-lite"/>
    </source>
</evidence>
<name>A0A9W8DTR1_9FUNG</name>
<dbReference type="PANTHER" id="PTHR28049">
    <property type="entry name" value="TRANSMEMBRANE PROTEIN YOR223W"/>
    <property type="match status" value="1"/>
</dbReference>
<evidence type="ECO:0000259" key="2">
    <source>
        <dbReference type="Pfam" id="PF13373"/>
    </source>
</evidence>
<organism evidence="3 4">
    <name type="scientific">Tieghemiomyces parasiticus</name>
    <dbReference type="NCBI Taxonomy" id="78921"/>
    <lineage>
        <taxon>Eukaryota</taxon>
        <taxon>Fungi</taxon>
        <taxon>Fungi incertae sedis</taxon>
        <taxon>Zoopagomycota</taxon>
        <taxon>Kickxellomycotina</taxon>
        <taxon>Dimargaritomycetes</taxon>
        <taxon>Dimargaritales</taxon>
        <taxon>Dimargaritaceae</taxon>
        <taxon>Tieghemiomyces</taxon>
    </lineage>
</organism>
<proteinExistence type="predicted"/>
<dbReference type="Pfam" id="PF13373">
    <property type="entry name" value="Dsc3_C"/>
    <property type="match status" value="1"/>
</dbReference>
<dbReference type="PANTHER" id="PTHR28049:SF1">
    <property type="entry name" value="DSC E3 UBIQUITIN LIGASE COMPLEX SUBUNIT 3"/>
    <property type="match status" value="1"/>
</dbReference>
<dbReference type="Proteomes" id="UP001150569">
    <property type="component" value="Unassembled WGS sequence"/>
</dbReference>
<dbReference type="GO" id="GO:0005783">
    <property type="term" value="C:endoplasmic reticulum"/>
    <property type="evidence" value="ECO:0007669"/>
    <property type="project" value="TreeGrafter"/>
</dbReference>
<feature type="region of interest" description="Disordered" evidence="1">
    <location>
        <begin position="1"/>
        <end position="74"/>
    </location>
</feature>
<evidence type="ECO:0000313" key="4">
    <source>
        <dbReference type="Proteomes" id="UP001150569"/>
    </source>
</evidence>
<dbReference type="GO" id="GO:0044695">
    <property type="term" value="C:Dsc E3 ubiquitin ligase complex"/>
    <property type="evidence" value="ECO:0007669"/>
    <property type="project" value="InterPro"/>
</dbReference>
<protein>
    <recommendedName>
        <fullName evidence="2">DSC E3 ubiquitin ligase complex subunit 3 C-terminal domain-containing protein</fullName>
    </recommendedName>
</protein>
<sequence length="217" mass="24102">MSSSNSALTPNRVARSSVWVKFNDPQPDLKCRVNLETTVQELKDMPEGSDDADRDDSRSGSASNDETADRVMLRRRYSPARSAAGAAVTPEDIIEPVFIHCAVSDPPPPETTSEPAPPTPVGFDRLRDAGFSEQEIGNIRDQFHMFQGNQPNIDNEDQIRNMEEEWMDNGGQNAAVDGVSGQGYTELFQGFCIGFFLGLFAPFWYKENMTPRQHVGK</sequence>
<dbReference type="InterPro" id="IPR025390">
    <property type="entry name" value="Dsc3_C"/>
</dbReference>